<dbReference type="PANTHER" id="PTHR47545">
    <property type="entry name" value="MULTIFUNCTIONAL CCA PROTEIN"/>
    <property type="match status" value="1"/>
</dbReference>
<dbReference type="GO" id="GO:0000166">
    <property type="term" value="F:nucleotide binding"/>
    <property type="evidence" value="ECO:0007669"/>
    <property type="project" value="UniProtKB-KW"/>
</dbReference>
<dbReference type="InterPro" id="IPR003607">
    <property type="entry name" value="HD/PDEase_dom"/>
</dbReference>
<name>A0A1M5SLN9_9CLOT</name>
<dbReference type="InterPro" id="IPR006674">
    <property type="entry name" value="HD_domain"/>
</dbReference>
<organism evidence="3 4">
    <name type="scientific">Clostridium collagenovorans DSM 3089</name>
    <dbReference type="NCBI Taxonomy" id="1121306"/>
    <lineage>
        <taxon>Bacteria</taxon>
        <taxon>Bacillati</taxon>
        <taxon>Bacillota</taxon>
        <taxon>Clostridia</taxon>
        <taxon>Eubacteriales</taxon>
        <taxon>Clostridiaceae</taxon>
        <taxon>Clostridium</taxon>
    </lineage>
</organism>
<evidence type="ECO:0000313" key="4">
    <source>
        <dbReference type="Proteomes" id="UP000184526"/>
    </source>
</evidence>
<proteinExistence type="predicted"/>
<dbReference type="PANTHER" id="PTHR47545:SF2">
    <property type="entry name" value="CC-ADDING TRNA NUCLEOTIDYLTRANSFERASE"/>
    <property type="match status" value="1"/>
</dbReference>
<dbReference type="CDD" id="cd00077">
    <property type="entry name" value="HDc"/>
    <property type="match status" value="1"/>
</dbReference>
<dbReference type="InterPro" id="IPR006675">
    <property type="entry name" value="HDIG_dom"/>
</dbReference>
<dbReference type="OrthoDB" id="9805698at2"/>
<dbReference type="STRING" id="1121306.SAMN02745196_00221"/>
<feature type="domain" description="HD" evidence="2">
    <location>
        <begin position="60"/>
        <end position="178"/>
    </location>
</feature>
<dbReference type="Proteomes" id="UP000184526">
    <property type="component" value="Unassembled WGS sequence"/>
</dbReference>
<dbReference type="Gene3D" id="1.10.3090.10">
    <property type="entry name" value="cca-adding enzyme, domain 2"/>
    <property type="match status" value="1"/>
</dbReference>
<dbReference type="SUPFAM" id="SSF109604">
    <property type="entry name" value="HD-domain/PDEase-like"/>
    <property type="match status" value="1"/>
</dbReference>
<sequence>MDNKAIFQEIEMHLLEDEKPSIFLENLRDNRVLEKSVFKILGELAYVPQEPKHHPEGSVWNHTMMVLDEAALRKGLVKNPKVFLWSALLHDIGKKDTTKMRHGRLTAYDHDTVGGNIVKDILSEVSEDKEFIDDVSNLVRFHMHTFYITKNLPFADKESMIKSVDIRELSLLSLCDRLGRGKLTQRKIEEEKEMINRFLNIMSYDLKESIKL</sequence>
<dbReference type="RefSeq" id="WP_072829205.1">
    <property type="nucleotide sequence ID" value="NZ_FQXP01000003.1"/>
</dbReference>
<reference evidence="3 4" key="1">
    <citation type="submission" date="2016-11" db="EMBL/GenBank/DDBJ databases">
        <authorList>
            <person name="Jaros S."/>
            <person name="Januszkiewicz K."/>
            <person name="Wedrychowicz H."/>
        </authorList>
    </citation>
    <scope>NUCLEOTIDE SEQUENCE [LARGE SCALE GENOMIC DNA]</scope>
    <source>
        <strain evidence="3 4">DSM 3089</strain>
    </source>
</reference>
<dbReference type="EMBL" id="FQXP01000003">
    <property type="protein sequence ID" value="SHH39481.1"/>
    <property type="molecule type" value="Genomic_DNA"/>
</dbReference>
<accession>A0A1M5SLN9</accession>
<keyword evidence="1" id="KW-0547">Nucleotide-binding</keyword>
<dbReference type="AlphaFoldDB" id="A0A1M5SLN9"/>
<dbReference type="Pfam" id="PF01966">
    <property type="entry name" value="HD"/>
    <property type="match status" value="1"/>
</dbReference>
<dbReference type="NCBIfam" id="TIGR00277">
    <property type="entry name" value="HDIG"/>
    <property type="match status" value="1"/>
</dbReference>
<keyword evidence="4" id="KW-1185">Reference proteome</keyword>
<evidence type="ECO:0000259" key="2">
    <source>
        <dbReference type="Pfam" id="PF01966"/>
    </source>
</evidence>
<gene>
    <name evidence="3" type="ORF">SAMN02745196_00221</name>
</gene>
<protein>
    <submittedName>
        <fullName evidence="3">HDIG domain-containing protein</fullName>
    </submittedName>
</protein>
<evidence type="ECO:0000256" key="1">
    <source>
        <dbReference type="ARBA" id="ARBA00022741"/>
    </source>
</evidence>
<evidence type="ECO:0000313" key="3">
    <source>
        <dbReference type="EMBL" id="SHH39481.1"/>
    </source>
</evidence>
<dbReference type="InterPro" id="IPR050124">
    <property type="entry name" value="tRNA_CCA-adding_enzyme"/>
</dbReference>